<evidence type="ECO:0000313" key="1">
    <source>
        <dbReference type="EMBL" id="OKL40697.1"/>
    </source>
</evidence>
<sequence>MAPLTVLVFYSFWLSPEAREGNRNRRNIQQVQAGMTRNDLLRVMGPPTFVKPPMDWREGTQREGQVYLYQSPPLASDFFQFYIGADSTVRSVNYGD</sequence>
<proteinExistence type="predicted"/>
<organism evidence="1 2">
    <name type="scientific">Pontibacter flavimaris</name>
    <dbReference type="NCBI Taxonomy" id="1797110"/>
    <lineage>
        <taxon>Bacteria</taxon>
        <taxon>Pseudomonadati</taxon>
        <taxon>Bacteroidota</taxon>
        <taxon>Cytophagia</taxon>
        <taxon>Cytophagales</taxon>
        <taxon>Hymenobacteraceae</taxon>
        <taxon>Pontibacter</taxon>
    </lineage>
</organism>
<protein>
    <recommendedName>
        <fullName evidence="3">Outer membrane protein assembly factor BamE</fullName>
    </recommendedName>
</protein>
<dbReference type="Proteomes" id="UP000186551">
    <property type="component" value="Unassembled WGS sequence"/>
</dbReference>
<dbReference type="STRING" id="1797110.A3841_12635"/>
<keyword evidence="2" id="KW-1185">Reference proteome</keyword>
<evidence type="ECO:0008006" key="3">
    <source>
        <dbReference type="Google" id="ProtNLM"/>
    </source>
</evidence>
<dbReference type="EMBL" id="LVWA01000004">
    <property type="protein sequence ID" value="OKL40697.1"/>
    <property type="molecule type" value="Genomic_DNA"/>
</dbReference>
<evidence type="ECO:0000313" key="2">
    <source>
        <dbReference type="Proteomes" id="UP000186551"/>
    </source>
</evidence>
<reference evidence="1 2" key="1">
    <citation type="submission" date="2016-03" db="EMBL/GenBank/DDBJ databases">
        <title>Genome sequence of Pontibacter sp. nov., of the family cytophagaceae, isolated from marine sediment of the Yellow Sea, China.</title>
        <authorList>
            <person name="Zhang G."/>
            <person name="Zhang R."/>
        </authorList>
    </citation>
    <scope>NUCLEOTIDE SEQUENCE [LARGE SCALE GENOMIC DNA]</scope>
    <source>
        <strain evidence="1 2">S10-8</strain>
    </source>
</reference>
<name>A0A1Q5PEQ7_9BACT</name>
<gene>
    <name evidence="1" type="ORF">A3841_12635</name>
</gene>
<accession>A0A1Q5PEQ7</accession>
<dbReference type="AlphaFoldDB" id="A0A1Q5PEQ7"/>
<comment type="caution">
    <text evidence="1">The sequence shown here is derived from an EMBL/GenBank/DDBJ whole genome shotgun (WGS) entry which is preliminary data.</text>
</comment>